<dbReference type="AlphaFoldDB" id="A0A8J2Z4B2"/>
<sequence length="224" mass="26246">MTMSLTQEFIDDLKNDFNSQFIATTFQHDELTVEIAKDNLIKVMTRLKKVFKFEQLVDISGVDYLNFGEDQWKTQSATSSGFSRGVVQGELLHKEPNKGKKRFAVVYHLMSLALNIRLRVKVYLDEFDLMLPSVVDIWPAANWSEREAFDMFGFIFTGHPDLRRILTDYGFVGHPFRKDFPQSGYVEMRYDETQKRVVYEPVEIDPRVNAPKVIRQDNRYLDEQ</sequence>
<evidence type="ECO:0000256" key="3">
    <source>
        <dbReference type="ARBA" id="ARBA00022475"/>
    </source>
</evidence>
<comment type="similarity">
    <text evidence="1 4 5">Belongs to the complex I 30 kDa subunit family.</text>
</comment>
<keyword evidence="2 4" id="KW-0813">Transport</keyword>
<dbReference type="InterPro" id="IPR010218">
    <property type="entry name" value="NADH_DH_suC"/>
</dbReference>
<keyword evidence="4" id="KW-0472">Membrane</keyword>
<dbReference type="PANTHER" id="PTHR10884">
    <property type="entry name" value="NADH DEHYDROGENASE UBIQUINONE IRON-SULFUR PROTEIN 3"/>
    <property type="match status" value="1"/>
</dbReference>
<evidence type="ECO:0000256" key="5">
    <source>
        <dbReference type="RuleBase" id="RU003456"/>
    </source>
</evidence>
<evidence type="ECO:0000259" key="7">
    <source>
        <dbReference type="Pfam" id="PF00329"/>
    </source>
</evidence>
<comment type="catalytic activity">
    <reaction evidence="4 6">
        <text>a quinone + NADH + 5 H(+)(in) = a quinol + NAD(+) + 4 H(+)(out)</text>
        <dbReference type="Rhea" id="RHEA:57888"/>
        <dbReference type="ChEBI" id="CHEBI:15378"/>
        <dbReference type="ChEBI" id="CHEBI:24646"/>
        <dbReference type="ChEBI" id="CHEBI:57540"/>
        <dbReference type="ChEBI" id="CHEBI:57945"/>
        <dbReference type="ChEBI" id="CHEBI:132124"/>
    </reaction>
</comment>
<dbReference type="GO" id="GO:0048038">
    <property type="term" value="F:quinone binding"/>
    <property type="evidence" value="ECO:0007669"/>
    <property type="project" value="UniProtKB-KW"/>
</dbReference>
<organism evidence="8 9">
    <name type="scientific">Cysteiniphilum litorale</name>
    <dbReference type="NCBI Taxonomy" id="2056700"/>
    <lineage>
        <taxon>Bacteria</taxon>
        <taxon>Pseudomonadati</taxon>
        <taxon>Pseudomonadota</taxon>
        <taxon>Gammaproteobacteria</taxon>
        <taxon>Thiotrichales</taxon>
        <taxon>Fastidiosibacteraceae</taxon>
        <taxon>Cysteiniphilum</taxon>
    </lineage>
</organism>
<keyword evidence="4" id="KW-0830">Ubiquinone</keyword>
<dbReference type="Gene3D" id="3.30.460.80">
    <property type="entry name" value="NADH:ubiquinone oxidoreductase, 30kDa subunit"/>
    <property type="match status" value="1"/>
</dbReference>
<evidence type="ECO:0000313" key="9">
    <source>
        <dbReference type="Proteomes" id="UP000636949"/>
    </source>
</evidence>
<reference evidence="8" key="2">
    <citation type="submission" date="2020-09" db="EMBL/GenBank/DDBJ databases">
        <authorList>
            <person name="Sun Q."/>
            <person name="Zhou Y."/>
        </authorList>
    </citation>
    <scope>NUCLEOTIDE SEQUENCE</scope>
    <source>
        <strain evidence="8">CGMCC 1.15758</strain>
    </source>
</reference>
<dbReference type="InterPro" id="IPR020396">
    <property type="entry name" value="NADH_UbQ_OxRdtase_CS"/>
</dbReference>
<dbReference type="PROSITE" id="PS00542">
    <property type="entry name" value="COMPLEX1_30K"/>
    <property type="match status" value="1"/>
</dbReference>
<dbReference type="Proteomes" id="UP000636949">
    <property type="component" value="Unassembled WGS sequence"/>
</dbReference>
<comment type="subunit">
    <text evidence="4">NDH-1 is composed of 14 different subunits. Subunits NuoB, C, D, E, F, and G constitute the peripheral sector of the complex.</text>
</comment>
<feature type="domain" description="NADH:ubiquinone oxidoreductase 30kDa subunit" evidence="7">
    <location>
        <begin position="33"/>
        <end position="185"/>
    </location>
</feature>
<keyword evidence="9" id="KW-1185">Reference proteome</keyword>
<dbReference type="HAMAP" id="MF_01357">
    <property type="entry name" value="NDH1_NuoC"/>
    <property type="match status" value="1"/>
</dbReference>
<dbReference type="NCBIfam" id="NF004730">
    <property type="entry name" value="PRK06074.1-1"/>
    <property type="match status" value="1"/>
</dbReference>
<comment type="subcellular location">
    <subcellularLocation>
        <location evidence="4">Cell membrane</location>
        <topology evidence="4">Peripheral membrane protein</topology>
        <orientation evidence="4">Cytoplasmic side</orientation>
    </subcellularLocation>
</comment>
<dbReference type="GO" id="GO:0050136">
    <property type="term" value="F:NADH dehydrogenase (quinone) (non-electrogenic) activity"/>
    <property type="evidence" value="ECO:0007669"/>
    <property type="project" value="UniProtKB-UniRule"/>
</dbReference>
<dbReference type="SUPFAM" id="SSF143243">
    <property type="entry name" value="Nqo5-like"/>
    <property type="match status" value="1"/>
</dbReference>
<keyword evidence="4 5" id="KW-0520">NAD</keyword>
<keyword evidence="4 5" id="KW-1278">Translocase</keyword>
<proteinExistence type="inferred from homology"/>
<evidence type="ECO:0000256" key="4">
    <source>
        <dbReference type="HAMAP-Rule" id="MF_01357"/>
    </source>
</evidence>
<dbReference type="InterPro" id="IPR037232">
    <property type="entry name" value="NADH_quin_OxRdtase_su_C/D-like"/>
</dbReference>
<reference evidence="8" key="1">
    <citation type="journal article" date="2014" name="Int. J. Syst. Evol. Microbiol.">
        <title>Complete genome sequence of Corynebacterium casei LMG S-19264T (=DSM 44701T), isolated from a smear-ripened cheese.</title>
        <authorList>
            <consortium name="US DOE Joint Genome Institute (JGI-PGF)"/>
            <person name="Walter F."/>
            <person name="Albersmeier A."/>
            <person name="Kalinowski J."/>
            <person name="Ruckert C."/>
        </authorList>
    </citation>
    <scope>NUCLEOTIDE SEQUENCE</scope>
    <source>
        <strain evidence="8">CGMCC 1.15758</strain>
    </source>
</reference>
<gene>
    <name evidence="4 8" type="primary">nuoC</name>
    <name evidence="8" type="ORF">GCM10010995_11770</name>
</gene>
<evidence type="ECO:0000256" key="1">
    <source>
        <dbReference type="ARBA" id="ARBA00007569"/>
    </source>
</evidence>
<protein>
    <recommendedName>
        <fullName evidence="4">NADH-quinone oxidoreductase subunit C</fullName>
        <ecNumber evidence="4">7.1.1.-</ecNumber>
    </recommendedName>
    <alternativeName>
        <fullName evidence="4">NADH dehydrogenase I subunit C</fullName>
    </alternativeName>
    <alternativeName>
        <fullName evidence="4">NDH-1 subunit C</fullName>
    </alternativeName>
</protein>
<evidence type="ECO:0000313" key="8">
    <source>
        <dbReference type="EMBL" id="GGF96172.1"/>
    </source>
</evidence>
<evidence type="ECO:0000256" key="2">
    <source>
        <dbReference type="ARBA" id="ARBA00022448"/>
    </source>
</evidence>
<dbReference type="EC" id="7.1.1.-" evidence="4"/>
<comment type="function">
    <text evidence="4">NDH-1 shuttles electrons from NADH, via FMN and iron-sulfur (Fe-S) centers, to quinones in the respiratory chain. The immediate electron acceptor for the enzyme in this species is believed to be ubiquinone. Couples the redox reaction to proton translocation (for every two electrons transferred, four hydrogen ions are translocated across the cytoplasmic membrane), and thus conserves the redox energy in a proton gradient.</text>
</comment>
<dbReference type="EMBL" id="BMJS01000010">
    <property type="protein sequence ID" value="GGF96172.1"/>
    <property type="molecule type" value="Genomic_DNA"/>
</dbReference>
<comment type="caution">
    <text evidence="8">The sequence shown here is derived from an EMBL/GenBank/DDBJ whole genome shotgun (WGS) entry which is preliminary data.</text>
</comment>
<name>A0A8J2Z4B2_9GAMM</name>
<dbReference type="InterPro" id="IPR001268">
    <property type="entry name" value="NADH_UbQ_OxRdtase_30kDa_su"/>
</dbReference>
<evidence type="ECO:0000256" key="6">
    <source>
        <dbReference type="RuleBase" id="RU003582"/>
    </source>
</evidence>
<accession>A0A8J2Z4B2</accession>
<dbReference type="GO" id="GO:0008137">
    <property type="term" value="F:NADH dehydrogenase (ubiquinone) activity"/>
    <property type="evidence" value="ECO:0007669"/>
    <property type="project" value="InterPro"/>
</dbReference>
<keyword evidence="4 6" id="KW-0874">Quinone</keyword>
<dbReference type="GO" id="GO:0005886">
    <property type="term" value="C:plasma membrane"/>
    <property type="evidence" value="ECO:0007669"/>
    <property type="project" value="UniProtKB-SubCell"/>
</dbReference>
<dbReference type="Pfam" id="PF00329">
    <property type="entry name" value="Complex1_30kDa"/>
    <property type="match status" value="1"/>
</dbReference>
<dbReference type="PANTHER" id="PTHR10884:SF14">
    <property type="entry name" value="NADH DEHYDROGENASE [UBIQUINONE] IRON-SULFUR PROTEIN 3, MITOCHONDRIAL"/>
    <property type="match status" value="1"/>
</dbReference>
<keyword evidence="3 4" id="KW-1003">Cell membrane</keyword>